<name>A0A1C3HCG6_SERMA</name>
<dbReference type="RefSeq" id="WP_049204167.1">
    <property type="nucleotide sequence ID" value="NZ_CAMITE010000003.1"/>
</dbReference>
<dbReference type="GO" id="GO:0022857">
    <property type="term" value="F:transmembrane transporter activity"/>
    <property type="evidence" value="ECO:0007669"/>
    <property type="project" value="InterPro"/>
</dbReference>
<keyword evidence="3" id="KW-1003">Cell membrane</keyword>
<dbReference type="PANTHER" id="PTHR42770">
    <property type="entry name" value="AMINO ACID TRANSPORTER-RELATED"/>
    <property type="match status" value="1"/>
</dbReference>
<dbReference type="PIRSF" id="PIRSF006060">
    <property type="entry name" value="AA_transporter"/>
    <property type="match status" value="1"/>
</dbReference>
<proteinExistence type="predicted"/>
<evidence type="ECO:0000256" key="3">
    <source>
        <dbReference type="ARBA" id="ARBA00022475"/>
    </source>
</evidence>
<dbReference type="Pfam" id="PF13520">
    <property type="entry name" value="AA_permease_2"/>
    <property type="match status" value="1"/>
</dbReference>
<evidence type="ECO:0000256" key="2">
    <source>
        <dbReference type="ARBA" id="ARBA00022448"/>
    </source>
</evidence>
<evidence type="ECO:0000256" key="4">
    <source>
        <dbReference type="ARBA" id="ARBA00022692"/>
    </source>
</evidence>
<accession>A0A1C3HCG6</accession>
<evidence type="ECO:0000256" key="1">
    <source>
        <dbReference type="ARBA" id="ARBA00004651"/>
    </source>
</evidence>
<dbReference type="PANTHER" id="PTHR42770:SF15">
    <property type="entry name" value="GLUTAMATE_GAMMA-AMINOBUTYRATE ANTIPORTER-RELATED"/>
    <property type="match status" value="1"/>
</dbReference>
<keyword evidence="6" id="KW-0472">Membrane</keyword>
<dbReference type="EMBL" id="LT575490">
    <property type="protein sequence ID" value="SAY42722.1"/>
    <property type="molecule type" value="Genomic_DNA"/>
</dbReference>
<protein>
    <submittedName>
        <fullName evidence="7">Inner membrane transporter YgjI</fullName>
    </submittedName>
</protein>
<evidence type="ECO:0000256" key="6">
    <source>
        <dbReference type="ARBA" id="ARBA00023136"/>
    </source>
</evidence>
<evidence type="ECO:0000313" key="7">
    <source>
        <dbReference type="EMBL" id="SAY42722.1"/>
    </source>
</evidence>
<gene>
    <name evidence="7" type="primary">ygjI</name>
    <name evidence="7" type="ORF">PWN146_01408</name>
</gene>
<dbReference type="AlphaFoldDB" id="A0A1C3HCG6"/>
<keyword evidence="4" id="KW-0812">Transmembrane</keyword>
<sequence length="500" mass="54643">MAASNRNTIGKFGLLSMTFAAVFSFNNVINNNIQLGVASSPVFLVATIIYFIPFCLIIAEFVSLNRNSEAGVYAWVKSALGGRWAFITAYTYWFVNLFFFTALLPRVIAYASYAFLGYDYVFTPLTTAIISIFLFAFSTYISNSGAKLLGPMTSVTSSLMLLLTFSYIILAGAAVLGGIEPADPINVQAMTPNFNWAFLGITAWIFQAAGGAESVAVYVNDVKGGSRAFVKVIIVSGLFIGVLYSVSSLLINVFVHRTDLHFTGGTVQVFEGLSAHFGLPTVLMNRFVGIVSFTAMFGSLLMWTAAPVKIFFTEIPKGIFGEKTIRLNRHGVPTRAAWIQFFIVIPLMLIPTLGSSSVQDLMNTLINMTAAASMLPPLFIMLAYLNLRLKYDRVARDFKMGSRLQGIAIVSVLIAIFTVGFFASTFPTGASIMTIVFYNVGGLVVFLGYAWWKYNRYSKTLNAEARYHEDMPLARLALEAQEGAPAGQPTLTTPACNKPL</sequence>
<keyword evidence="2" id="KW-0813">Transport</keyword>
<dbReference type="GO" id="GO:0005886">
    <property type="term" value="C:plasma membrane"/>
    <property type="evidence" value="ECO:0007669"/>
    <property type="project" value="UniProtKB-SubCell"/>
</dbReference>
<keyword evidence="5" id="KW-1133">Transmembrane helix</keyword>
<comment type="subcellular location">
    <subcellularLocation>
        <location evidence="1">Cell membrane</location>
        <topology evidence="1">Multi-pass membrane protein</topology>
    </subcellularLocation>
</comment>
<evidence type="ECO:0000256" key="5">
    <source>
        <dbReference type="ARBA" id="ARBA00022989"/>
    </source>
</evidence>
<reference evidence="7" key="1">
    <citation type="submission" date="2016-05" db="EMBL/GenBank/DDBJ databases">
        <authorList>
            <person name="Cock P.J.A."/>
            <person name="Cock P.J.A."/>
        </authorList>
    </citation>
    <scope>NUCLEOTIDE SEQUENCE</scope>
    <source>
        <strain evidence="7">PWN146_assembly</strain>
    </source>
</reference>
<dbReference type="Gene3D" id="1.20.1740.10">
    <property type="entry name" value="Amino acid/polyamine transporter I"/>
    <property type="match status" value="1"/>
</dbReference>
<organism evidence="7">
    <name type="scientific">Serratia marcescens</name>
    <dbReference type="NCBI Taxonomy" id="615"/>
    <lineage>
        <taxon>Bacteria</taxon>
        <taxon>Pseudomonadati</taxon>
        <taxon>Pseudomonadota</taxon>
        <taxon>Gammaproteobacteria</taxon>
        <taxon>Enterobacterales</taxon>
        <taxon>Yersiniaceae</taxon>
        <taxon>Serratia</taxon>
    </lineage>
</organism>
<dbReference type="InterPro" id="IPR002293">
    <property type="entry name" value="AA/rel_permease1"/>
</dbReference>
<dbReference type="InterPro" id="IPR050367">
    <property type="entry name" value="APC_superfamily"/>
</dbReference>